<evidence type="ECO:0000259" key="2">
    <source>
        <dbReference type="Pfam" id="PF07596"/>
    </source>
</evidence>
<dbReference type="PANTHER" id="PTHR30093:SF2">
    <property type="entry name" value="TYPE II SECRETION SYSTEM PROTEIN H"/>
    <property type="match status" value="1"/>
</dbReference>
<organism evidence="3 4">
    <name type="scientific">Stieleria neptunia</name>
    <dbReference type="NCBI Taxonomy" id="2527979"/>
    <lineage>
        <taxon>Bacteria</taxon>
        <taxon>Pseudomonadati</taxon>
        <taxon>Planctomycetota</taxon>
        <taxon>Planctomycetia</taxon>
        <taxon>Pirellulales</taxon>
        <taxon>Pirellulaceae</taxon>
        <taxon>Stieleria</taxon>
    </lineage>
</organism>
<dbReference type="PROSITE" id="PS00409">
    <property type="entry name" value="PROKAR_NTER_METHYL"/>
    <property type="match status" value="1"/>
</dbReference>
<dbReference type="Pfam" id="PF07596">
    <property type="entry name" value="SBP_bac_10"/>
    <property type="match status" value="1"/>
</dbReference>
<feature type="region of interest" description="Disordered" evidence="1">
    <location>
        <begin position="82"/>
        <end position="101"/>
    </location>
</feature>
<dbReference type="InterPro" id="IPR011453">
    <property type="entry name" value="DUF1559"/>
</dbReference>
<dbReference type="InterPro" id="IPR045584">
    <property type="entry name" value="Pilin-like"/>
</dbReference>
<dbReference type="SUPFAM" id="SSF54523">
    <property type="entry name" value="Pili subunits"/>
    <property type="match status" value="1"/>
</dbReference>
<dbReference type="AlphaFoldDB" id="A0A518I177"/>
<protein>
    <recommendedName>
        <fullName evidence="2">DUF1559 domain-containing protein</fullName>
    </recommendedName>
</protein>
<reference evidence="3 4" key="1">
    <citation type="submission" date="2019-03" db="EMBL/GenBank/DDBJ databases">
        <title>Deep-cultivation of Planctomycetes and their phenomic and genomic characterization uncovers novel biology.</title>
        <authorList>
            <person name="Wiegand S."/>
            <person name="Jogler M."/>
            <person name="Boedeker C."/>
            <person name="Pinto D."/>
            <person name="Vollmers J."/>
            <person name="Rivas-Marin E."/>
            <person name="Kohn T."/>
            <person name="Peeters S.H."/>
            <person name="Heuer A."/>
            <person name="Rast P."/>
            <person name="Oberbeckmann S."/>
            <person name="Bunk B."/>
            <person name="Jeske O."/>
            <person name="Meyerdierks A."/>
            <person name="Storesund J.E."/>
            <person name="Kallscheuer N."/>
            <person name="Luecker S."/>
            <person name="Lage O.M."/>
            <person name="Pohl T."/>
            <person name="Merkel B.J."/>
            <person name="Hornburger P."/>
            <person name="Mueller R.-W."/>
            <person name="Bruemmer F."/>
            <person name="Labrenz M."/>
            <person name="Spormann A.M."/>
            <person name="Op den Camp H."/>
            <person name="Overmann J."/>
            <person name="Amann R."/>
            <person name="Jetten M.S.M."/>
            <person name="Mascher T."/>
            <person name="Medema M.H."/>
            <person name="Devos D.P."/>
            <person name="Kaster A.-K."/>
            <person name="Ovreas L."/>
            <person name="Rohde M."/>
            <person name="Galperin M.Y."/>
            <person name="Jogler C."/>
        </authorList>
    </citation>
    <scope>NUCLEOTIDE SEQUENCE [LARGE SCALE GENOMIC DNA]</scope>
    <source>
        <strain evidence="3 4">Enr13</strain>
    </source>
</reference>
<proteinExistence type="predicted"/>
<dbReference type="EMBL" id="CP037423">
    <property type="protein sequence ID" value="QDV46806.1"/>
    <property type="molecule type" value="Genomic_DNA"/>
</dbReference>
<keyword evidence="4" id="KW-1185">Reference proteome</keyword>
<dbReference type="Pfam" id="PF07963">
    <property type="entry name" value="N_methyl"/>
    <property type="match status" value="1"/>
</dbReference>
<dbReference type="InterPro" id="IPR012902">
    <property type="entry name" value="N_methyl_site"/>
</dbReference>
<dbReference type="KEGG" id="snep:Enr13x_67150"/>
<dbReference type="Gene3D" id="3.30.700.10">
    <property type="entry name" value="Glycoprotein, Type 4 Pilin"/>
    <property type="match status" value="1"/>
</dbReference>
<name>A0A518I177_9BACT</name>
<dbReference type="Proteomes" id="UP000319004">
    <property type="component" value="Chromosome"/>
</dbReference>
<feature type="domain" description="DUF1559" evidence="2">
    <location>
        <begin position="50"/>
        <end position="334"/>
    </location>
</feature>
<accession>A0A518I177</accession>
<evidence type="ECO:0000256" key="1">
    <source>
        <dbReference type="SAM" id="MobiDB-lite"/>
    </source>
</evidence>
<sequence>MWSGSYIRSNTTTRARGSKRMASGGFTLVELLVVIAIIGILVGLLLPAVQAAREAARRMQCSNNMKQIALATLNYESTYKQLPPGPWDGDPGTSNPSGRTSDACCRAANRAGWSAQWRILPFLEQAAVYDLATNDPPWWPNRPNNSREDDVAQVLIPVYYCPTRRAPTGYGSAKFGRVDYAGNGGFYHGRPDTAVNFIPEAPLGAPAVSTRSRSNGGLIKKRAGAIIWAKDGDKRRLADIRDGLTHSIVFAEKSLPYTEHGLDGGDNERWNNAGWDTDTIRWHFPPKSDNDAYAPDRDAGGSTNWNHYFGAAHVGVHAALCDGSVQFYNFNVDATIWKNLCVVDDGESLEENHVN</sequence>
<dbReference type="PANTHER" id="PTHR30093">
    <property type="entry name" value="GENERAL SECRETION PATHWAY PROTEIN G"/>
    <property type="match status" value="1"/>
</dbReference>
<gene>
    <name evidence="3" type="ORF">Enr13x_67150</name>
</gene>
<evidence type="ECO:0000313" key="4">
    <source>
        <dbReference type="Proteomes" id="UP000319004"/>
    </source>
</evidence>
<evidence type="ECO:0000313" key="3">
    <source>
        <dbReference type="EMBL" id="QDV46806.1"/>
    </source>
</evidence>
<dbReference type="NCBIfam" id="TIGR02532">
    <property type="entry name" value="IV_pilin_GFxxxE"/>
    <property type="match status" value="1"/>
</dbReference>